<dbReference type="Pfam" id="PF16197">
    <property type="entry name" value="KAsynt_C_assoc"/>
    <property type="match status" value="2"/>
</dbReference>
<keyword evidence="7" id="KW-0012">Acyltransferase</keyword>
<feature type="active site" description="Proton acceptor; for dehydratase activity" evidence="8">
    <location>
        <position position="688"/>
    </location>
</feature>
<dbReference type="GO" id="GO:0004315">
    <property type="term" value="F:3-oxoacyl-[acyl-carrier-protein] synthase activity"/>
    <property type="evidence" value="ECO:0007669"/>
    <property type="project" value="InterPro"/>
</dbReference>
<dbReference type="PROSITE" id="PS52019">
    <property type="entry name" value="PKS_MFAS_DH"/>
    <property type="match status" value="1"/>
</dbReference>
<feature type="active site" description="Proton donor; for dehydratase activity" evidence="8">
    <location>
        <position position="852"/>
    </location>
</feature>
<dbReference type="Pfam" id="PF00698">
    <property type="entry name" value="Acyl_transf_1"/>
    <property type="match status" value="2"/>
</dbReference>
<dbReference type="SUPFAM" id="SSF53901">
    <property type="entry name" value="Thiolase-like"/>
    <property type="match status" value="2"/>
</dbReference>
<dbReference type="Gene3D" id="1.10.1200.10">
    <property type="entry name" value="ACP-like"/>
    <property type="match status" value="1"/>
</dbReference>
<name>A0A1D7YFY4_9ACTN</name>
<dbReference type="Pfam" id="PF14765">
    <property type="entry name" value="PS-DH"/>
    <property type="match status" value="1"/>
</dbReference>
<keyword evidence="14" id="KW-1185">Reference proteome</keyword>
<dbReference type="InterPro" id="IPR049900">
    <property type="entry name" value="PKS_mFAS_DH"/>
</dbReference>
<keyword evidence="5" id="KW-0045">Antibiotic biosynthesis</keyword>
<dbReference type="SMART" id="SM00825">
    <property type="entry name" value="PKS_KS"/>
    <property type="match status" value="2"/>
</dbReference>
<dbReference type="SMART" id="SM00822">
    <property type="entry name" value="PKS_KR"/>
    <property type="match status" value="1"/>
</dbReference>
<dbReference type="CDD" id="cd08956">
    <property type="entry name" value="KR_3_FAS_SDR_x"/>
    <property type="match status" value="1"/>
</dbReference>
<dbReference type="PROSITE" id="PS00606">
    <property type="entry name" value="KS3_1"/>
    <property type="match status" value="1"/>
</dbReference>
<dbReference type="SUPFAM" id="SSF52151">
    <property type="entry name" value="FabD/lysophospholipase-like"/>
    <property type="match status" value="2"/>
</dbReference>
<dbReference type="Gene3D" id="3.40.50.720">
    <property type="entry name" value="NAD(P)-binding Rossmann-like Domain"/>
    <property type="match status" value="1"/>
</dbReference>
<evidence type="ECO:0000256" key="2">
    <source>
        <dbReference type="ARBA" id="ARBA00022450"/>
    </source>
</evidence>
<dbReference type="InterPro" id="IPR009081">
    <property type="entry name" value="PP-bd_ACP"/>
</dbReference>
<dbReference type="SUPFAM" id="SSF55048">
    <property type="entry name" value="Probable ACP-binding domain of malonyl-CoA ACP transacylase"/>
    <property type="match status" value="2"/>
</dbReference>
<dbReference type="SMART" id="SM00827">
    <property type="entry name" value="PKS_AT"/>
    <property type="match status" value="2"/>
</dbReference>
<dbReference type="SMART" id="SM00826">
    <property type="entry name" value="PKS_DH"/>
    <property type="match status" value="1"/>
</dbReference>
<dbReference type="InterPro" id="IPR016036">
    <property type="entry name" value="Malonyl_transacylase_ACP-bd"/>
</dbReference>
<keyword evidence="3" id="KW-0597">Phosphoprotein</keyword>
<sequence>MLVLERLSDARRLGHEVLAVVRGSAVNQDGASNGLTAPNGPSQQRVIRAALTNAQLTPTDVDVVEAHGTGTRLGDPIEAQALLATYGQREADAEPVWLGSLKSNIGHTQAAAGVAGIIKMTEALRRGVIPETLHVDSPTSQVDWSAGRVALLTEQRAWPDLGRPRRAAVSSFGISGTNAHVILEQLLPDAAEADGDSGLDHGVAGPEGAAEAELPPVLVLSGRSREAVQDSAAGLLDLIAKEEVSSRDIAFSLLGRSVFEHRAVVLGQRDGELVDGLRTLARGGSGTDVVAGTACPGTSAWLFTGQGAQRAGMGRELYDTSPVFAQAVDEICGHFDAVLGGSLREVMFEDGAGVLDSTMWTQAALFAVELGLAAVLRAWGAEPDVVVGHSVGGLAAACVAGVMSLPDACAVVAARGRLMQATDDGAMVAIAASEAEVAPILDADQAGRISLAAVNGPEAVVLAGDRVALSAAVARFPDRRVRWLRVHKAFHSSYMAPVVSKLEQVLAGVTLMPPRIPVVSDATGELLTAEQATSPRYWAECVVLPVRFADAVGTLRTLGVSRCVELGPDPVLTAMLGAAGPAAAGMLRTGRSEVRTTLAALAHLYVHGQRVDWSKVVPPGRRVALPTYPFQRDRYWLTPAPARAVADAVGLRKVDHAILSGMTDLPGGAGYVFTGRLSADSPAWVAEHVVHGTVILPGVAILDMMAHVAGLVGCDRVDELTHYVFMAIPDRTARRIQVVVEPEDSAGRREFAVYSRPVDARTDADWTRHAGGFLSAAEAEPAFELTQWPPSGAVPVDVDEFYGEAADAGFGYGPHFLGLRRIWADGDVRYVEVSLPDTTGANGYGVHPGLLDSVIQPWAVVPSGGPERPALRVPFSWSDVVVHATGSGRLRARMTPIAEGRIRAEIADDAGNPVMTVASLVLREANPEQATAAAGETSGLDDLRQVVWTPVPSRDVPAAGTTVILGDAASAAAIGWEGYPDVAALAEAVKGGATVPDTIVAPLRDDGDDPAVAGRTLSHQALALAQDLLAHEELTSRLVFVTEGAVPPVRSVAAASVWGLIRSAQTEHPGRFTLIDVDGAQGLRSLPAAIAADEPQLAVRGRKFHVPRLAPVDATGAGPKWTPQGTVVITGGTGALGAVVARHLVAEHGVRRLLLLSRRGGGAPGAAGLEAELSSLGADVTIAACDIADRGALAEALATLPDSAPVRAVVHCAGTLDDGVVSALTPERLDTVLRAKALSAWHLHELTRDLELDAFVLFSSAIGVLGGPGQGNYAAANTFLDALAAYRVSQGLPAVSLAWGLWAEESGMGGGLGSQDRARLARTGLSPLPTEQALALLDAAVAADRPLLVPAKLELTGIETTAEQISPLLRELVRPSRRRTARKDDTASQTSLVRELAGLDEADRLRRLTEVLRAEIAAVLGHSDAASIDPRRQFQALGFDSLSAVELRNTLNRITGKPLPATLLFDFPTPQDLAAHLHAQLAGVRTETAAPARRKQPTAGDPVVIVGMGCRFPGGVSSPDALWDMVAGAVDGVSDFPVNRGWDPAVVDPAGGPGKTYLGAGGFIHDADAFDAEFFGIKPLEALAMDPQQRLLLEVSWEALERGGIDPATLRGSDTGVFFGAVTQEYASLSRVGDGVEKYLLTGTTASVVSGRVSYTLGLQGPSVTVDTACSSSLVALHQAAAAVRAGECTMALAGGVTVLATPGMFVAFSQRRGLAPDGRCKSFAESADGTAWAEGAGVLVLERLSTARRLGHQVLAVLAGSAVNQDGASNGLTAPNGPSQQQVIRAALANAGLTTSDVDAVEAHGTGTKLGDPIEAQAILATYGQRPAGAEPVWLGSFKSNIGHAQAAAGVGGVIKMVEAIRRGALPPTLHVDEPTSKVDWSAGAVRLLTENRPWPEVERARRAAVSSFGIGGTNAHLILEQAPSDTDTDTDTGTGTGTEPDADGTQAPTVWMVSGHSADALRAQAARVRDFAAARPELDPRAVGRSLAARTSHEHRAAVVGRDLGELVARLGAVADESVAWGVFSGRGGPGGKTAVVFPGQGSHWAGMGRELHAASPVFAAAFDDVCAVADELLGCSLRDAVFAEETDETGGIEPVLLAEAALFAVGVGLFALLGSWRVTVDFVMGHSVGEVVAAHVAGVLSLPDALRVVVARGRLMAELPDTAAMAWVSASEPEVVEVLSGTPDVSIAAVNGPASVVLAGDRAAMAVAVDELRSRGREVRWQSVAHAFHPSLPEPLLGGFAEATADLSRGTSTLPVVSNVDASVGGDLLGSPDHWVRHVRQPVRFADGIATLRAAGATRFLVAGPEGGLADAIAENLAVTGGTTEADTVVAMLRQDHPETDTAVAAAAGLFVTGAELDWPAVLSGTGSARVELPTYAFQRQRYWLGVDSDAVPARPE</sequence>
<dbReference type="Gene3D" id="3.40.366.10">
    <property type="entry name" value="Malonyl-Coenzyme A Acyl Carrier Protein, domain 2"/>
    <property type="match status" value="2"/>
</dbReference>
<dbReference type="PROSITE" id="PS00012">
    <property type="entry name" value="PHOSPHOPANTETHEINE"/>
    <property type="match status" value="1"/>
</dbReference>
<dbReference type="PROSITE" id="PS50075">
    <property type="entry name" value="CARRIER"/>
    <property type="match status" value="1"/>
</dbReference>
<dbReference type="KEGG" id="spun:BFF78_27140"/>
<keyword evidence="2" id="KW-0596">Phosphopantetheine</keyword>
<dbReference type="Proteomes" id="UP000094960">
    <property type="component" value="Chromosome"/>
</dbReference>
<dbReference type="InterPro" id="IPR032821">
    <property type="entry name" value="PKS_assoc"/>
</dbReference>
<dbReference type="GO" id="GO:0006633">
    <property type="term" value="P:fatty acid biosynthetic process"/>
    <property type="evidence" value="ECO:0007669"/>
    <property type="project" value="InterPro"/>
</dbReference>
<dbReference type="InterPro" id="IPR016039">
    <property type="entry name" value="Thiolase-like"/>
</dbReference>
<dbReference type="InterPro" id="IPR050091">
    <property type="entry name" value="PKS_NRPS_Biosynth_Enz"/>
</dbReference>
<feature type="region of interest" description="Disordered" evidence="9">
    <location>
        <begin position="1923"/>
        <end position="1949"/>
    </location>
</feature>
<dbReference type="Pfam" id="PF08659">
    <property type="entry name" value="KR"/>
    <property type="match status" value="1"/>
</dbReference>
<dbReference type="PANTHER" id="PTHR43775">
    <property type="entry name" value="FATTY ACID SYNTHASE"/>
    <property type="match status" value="1"/>
</dbReference>
<dbReference type="InterPro" id="IPR014031">
    <property type="entry name" value="Ketoacyl_synth_C"/>
</dbReference>
<dbReference type="Pfam" id="PF22953">
    <property type="entry name" value="SpnB_Rossmann"/>
    <property type="match status" value="1"/>
</dbReference>
<dbReference type="Pfam" id="PF00550">
    <property type="entry name" value="PP-binding"/>
    <property type="match status" value="1"/>
</dbReference>
<dbReference type="GO" id="GO:0031177">
    <property type="term" value="F:phosphopantetheine binding"/>
    <property type="evidence" value="ECO:0007669"/>
    <property type="project" value="InterPro"/>
</dbReference>
<feature type="domain" description="Ketosynthase family 3 (KS3)" evidence="11">
    <location>
        <begin position="1500"/>
        <end position="1923"/>
    </location>
</feature>
<dbReference type="InterPro" id="IPR014030">
    <property type="entry name" value="Ketoacyl_synth_N"/>
</dbReference>
<comment type="pathway">
    <text evidence="1">Antibiotic biosynthesis.</text>
</comment>
<dbReference type="InterPro" id="IPR036291">
    <property type="entry name" value="NAD(P)-bd_dom_sf"/>
</dbReference>
<dbReference type="SMART" id="SM01294">
    <property type="entry name" value="PKS_PP_betabranch"/>
    <property type="match status" value="1"/>
</dbReference>
<dbReference type="SUPFAM" id="SSF47336">
    <property type="entry name" value="ACP-like"/>
    <property type="match status" value="1"/>
</dbReference>
<dbReference type="Pfam" id="PF00109">
    <property type="entry name" value="ketoacyl-synt"/>
    <property type="match status" value="1"/>
</dbReference>
<dbReference type="InterPro" id="IPR018201">
    <property type="entry name" value="Ketoacyl_synth_AS"/>
</dbReference>
<dbReference type="FunFam" id="1.10.1200.10:FF:000007">
    <property type="entry name" value="Probable polyketide synthase pks17"/>
    <property type="match status" value="1"/>
</dbReference>
<evidence type="ECO:0000256" key="4">
    <source>
        <dbReference type="ARBA" id="ARBA00022679"/>
    </source>
</evidence>
<dbReference type="Gene3D" id="3.40.47.10">
    <property type="match status" value="2"/>
</dbReference>
<dbReference type="GO" id="GO:0004312">
    <property type="term" value="F:fatty acid synthase activity"/>
    <property type="evidence" value="ECO:0007669"/>
    <property type="project" value="TreeGrafter"/>
</dbReference>
<dbReference type="GO" id="GO:0033068">
    <property type="term" value="P:macrolide biosynthetic process"/>
    <property type="evidence" value="ECO:0007669"/>
    <property type="project" value="UniProtKB-ARBA"/>
</dbReference>
<evidence type="ECO:0000313" key="13">
    <source>
        <dbReference type="EMBL" id="AOR34239.1"/>
    </source>
</evidence>
<dbReference type="InterPro" id="IPR014043">
    <property type="entry name" value="Acyl_transferase_dom"/>
</dbReference>
<dbReference type="InterPro" id="IPR020806">
    <property type="entry name" value="PKS_PP-bd"/>
</dbReference>
<keyword evidence="6" id="KW-0511">Multifunctional enzyme</keyword>
<feature type="domain" description="Ketosynthase family 3 (KS3)" evidence="11">
    <location>
        <begin position="1"/>
        <end position="185"/>
    </location>
</feature>
<evidence type="ECO:0000256" key="3">
    <source>
        <dbReference type="ARBA" id="ARBA00022553"/>
    </source>
</evidence>
<proteinExistence type="predicted"/>
<evidence type="ECO:0000256" key="5">
    <source>
        <dbReference type="ARBA" id="ARBA00023194"/>
    </source>
</evidence>
<evidence type="ECO:0000259" key="10">
    <source>
        <dbReference type="PROSITE" id="PS50075"/>
    </source>
</evidence>
<dbReference type="Pfam" id="PF02801">
    <property type="entry name" value="Ketoacyl-synt_C"/>
    <property type="match status" value="2"/>
</dbReference>
<evidence type="ECO:0000259" key="12">
    <source>
        <dbReference type="PROSITE" id="PS52019"/>
    </source>
</evidence>
<evidence type="ECO:0000256" key="6">
    <source>
        <dbReference type="ARBA" id="ARBA00023268"/>
    </source>
</evidence>
<protein>
    <submittedName>
        <fullName evidence="13">Uncharacterized protein</fullName>
    </submittedName>
</protein>
<organism evidence="13 14">
    <name type="scientific">Streptomyces fodineus</name>
    <dbReference type="NCBI Taxonomy" id="1904616"/>
    <lineage>
        <taxon>Bacteria</taxon>
        <taxon>Bacillati</taxon>
        <taxon>Actinomycetota</taxon>
        <taxon>Actinomycetes</taxon>
        <taxon>Kitasatosporales</taxon>
        <taxon>Streptomycetaceae</taxon>
        <taxon>Streptomyces</taxon>
    </lineage>
</organism>
<dbReference type="EMBL" id="CP017248">
    <property type="protein sequence ID" value="AOR34239.1"/>
    <property type="molecule type" value="Genomic_DNA"/>
</dbReference>
<dbReference type="InterPro" id="IPR001227">
    <property type="entry name" value="Ac_transferase_dom_sf"/>
</dbReference>
<dbReference type="Gene3D" id="3.30.70.3290">
    <property type="match status" value="2"/>
</dbReference>
<evidence type="ECO:0000256" key="9">
    <source>
        <dbReference type="SAM" id="MobiDB-lite"/>
    </source>
</evidence>
<dbReference type="FunFam" id="3.40.47.10:FF:000019">
    <property type="entry name" value="Polyketide synthase type I"/>
    <property type="match status" value="1"/>
</dbReference>
<dbReference type="CDD" id="cd00833">
    <property type="entry name" value="PKS"/>
    <property type="match status" value="2"/>
</dbReference>
<dbReference type="InterPro" id="IPR013968">
    <property type="entry name" value="PKS_KR"/>
</dbReference>
<evidence type="ECO:0000259" key="11">
    <source>
        <dbReference type="PROSITE" id="PS52004"/>
    </source>
</evidence>
<keyword evidence="4" id="KW-0808">Transferase</keyword>
<evidence type="ECO:0000256" key="1">
    <source>
        <dbReference type="ARBA" id="ARBA00004792"/>
    </source>
</evidence>
<dbReference type="InterPro" id="IPR055123">
    <property type="entry name" value="SpnB-like_Rossmann"/>
</dbReference>
<dbReference type="RefSeq" id="WP_069780794.1">
    <property type="nucleotide sequence ID" value="NZ_CP017248.1"/>
</dbReference>
<feature type="compositionally biased region" description="Low complexity" evidence="9">
    <location>
        <begin position="1933"/>
        <end position="1947"/>
    </location>
</feature>
<dbReference type="Gene3D" id="3.10.129.110">
    <property type="entry name" value="Polyketide synthase dehydratase"/>
    <property type="match status" value="1"/>
</dbReference>
<evidence type="ECO:0000256" key="8">
    <source>
        <dbReference type="PROSITE-ProRule" id="PRU01363"/>
    </source>
</evidence>
<dbReference type="InterPro" id="IPR049552">
    <property type="entry name" value="PKS_DH_N"/>
</dbReference>
<evidence type="ECO:0000313" key="14">
    <source>
        <dbReference type="Proteomes" id="UP000094960"/>
    </source>
</evidence>
<dbReference type="InterPro" id="IPR036736">
    <property type="entry name" value="ACP-like_sf"/>
</dbReference>
<dbReference type="InterPro" id="IPR049551">
    <property type="entry name" value="PKS_DH_C"/>
</dbReference>
<dbReference type="InterPro" id="IPR042104">
    <property type="entry name" value="PKS_dehydratase_sf"/>
</dbReference>
<gene>
    <name evidence="13" type="ORF">BFF78_27140</name>
</gene>
<feature type="domain" description="PKS/mFAS DH" evidence="12">
    <location>
        <begin position="656"/>
        <end position="931"/>
    </location>
</feature>
<dbReference type="SMART" id="SM00823">
    <property type="entry name" value="PKS_PP"/>
    <property type="match status" value="1"/>
</dbReference>
<feature type="region of interest" description="N-terminal hotdog fold" evidence="8">
    <location>
        <begin position="656"/>
        <end position="781"/>
    </location>
</feature>
<dbReference type="InterPro" id="IPR006162">
    <property type="entry name" value="Ppantetheine_attach_site"/>
</dbReference>
<accession>A0A1D7YFY4</accession>
<dbReference type="Pfam" id="PF21089">
    <property type="entry name" value="PKS_DH_N"/>
    <property type="match status" value="1"/>
</dbReference>
<reference evidence="14" key="1">
    <citation type="submission" date="2016-09" db="EMBL/GenBank/DDBJ databases">
        <title>Streptomyces puniciscabiei strain:TW1S1 Genome sequencing and assembly.</title>
        <authorList>
            <person name="Kim M.-K."/>
            <person name="Kim S.B."/>
        </authorList>
    </citation>
    <scope>NUCLEOTIDE SEQUENCE [LARGE SCALE GENOMIC DNA]</scope>
    <source>
        <strain evidence="14">TW1S1</strain>
    </source>
</reference>
<evidence type="ECO:0000256" key="7">
    <source>
        <dbReference type="ARBA" id="ARBA00023315"/>
    </source>
</evidence>
<dbReference type="PROSITE" id="PS52004">
    <property type="entry name" value="KS3_2"/>
    <property type="match status" value="2"/>
</dbReference>
<dbReference type="InterPro" id="IPR057326">
    <property type="entry name" value="KR_dom"/>
</dbReference>
<dbReference type="InterPro" id="IPR016035">
    <property type="entry name" value="Acyl_Trfase/lysoPLipase"/>
</dbReference>
<dbReference type="InterPro" id="IPR020841">
    <property type="entry name" value="PKS_Beta-ketoAc_synthase_dom"/>
</dbReference>
<dbReference type="SUPFAM" id="SSF51735">
    <property type="entry name" value="NAD(P)-binding Rossmann-fold domains"/>
    <property type="match status" value="2"/>
</dbReference>
<feature type="domain" description="Carrier" evidence="10">
    <location>
        <begin position="1406"/>
        <end position="1481"/>
    </location>
</feature>
<dbReference type="PANTHER" id="PTHR43775:SF51">
    <property type="entry name" value="INACTIVE PHENOLPHTHIOCEROL SYNTHESIS POLYKETIDE SYNTHASE TYPE I PKS1-RELATED"/>
    <property type="match status" value="1"/>
</dbReference>
<feature type="region of interest" description="C-terminal hotdog fold" evidence="8">
    <location>
        <begin position="793"/>
        <end position="931"/>
    </location>
</feature>
<dbReference type="InterPro" id="IPR020807">
    <property type="entry name" value="PKS_DH"/>
</dbReference>